<dbReference type="NCBIfam" id="TIGR00229">
    <property type="entry name" value="sensory_box"/>
    <property type="match status" value="1"/>
</dbReference>
<dbReference type="InterPro" id="IPR035965">
    <property type="entry name" value="PAS-like_dom_sf"/>
</dbReference>
<feature type="domain" description="PAS" evidence="2">
    <location>
        <begin position="29"/>
        <end position="73"/>
    </location>
</feature>
<name>A0ABV6B440_9DEIO</name>
<keyword evidence="4" id="KW-1185">Reference proteome</keyword>
<dbReference type="PANTHER" id="PTHR43156">
    <property type="entry name" value="STAGE II SPORULATION PROTEIN E-RELATED"/>
    <property type="match status" value="1"/>
</dbReference>
<dbReference type="InterPro" id="IPR013656">
    <property type="entry name" value="PAS_4"/>
</dbReference>
<keyword evidence="1" id="KW-0378">Hydrolase</keyword>
<organism evidence="3 4">
    <name type="scientific">Deinococcus oregonensis</name>
    <dbReference type="NCBI Taxonomy" id="1805970"/>
    <lineage>
        <taxon>Bacteria</taxon>
        <taxon>Thermotogati</taxon>
        <taxon>Deinococcota</taxon>
        <taxon>Deinococci</taxon>
        <taxon>Deinococcales</taxon>
        <taxon>Deinococcaceae</taxon>
        <taxon>Deinococcus</taxon>
    </lineage>
</organism>
<accession>A0ABV6B440</accession>
<reference evidence="3 4" key="1">
    <citation type="submission" date="2024-09" db="EMBL/GenBank/DDBJ databases">
        <authorList>
            <person name="Sun Q."/>
            <person name="Mori K."/>
        </authorList>
    </citation>
    <scope>NUCLEOTIDE SEQUENCE [LARGE SCALE GENOMIC DNA]</scope>
    <source>
        <strain evidence="3 4">JCM 13503</strain>
    </source>
</reference>
<dbReference type="InterPro" id="IPR029016">
    <property type="entry name" value="GAF-like_dom_sf"/>
</dbReference>
<evidence type="ECO:0000313" key="4">
    <source>
        <dbReference type="Proteomes" id="UP001589733"/>
    </source>
</evidence>
<dbReference type="Pfam" id="PF08448">
    <property type="entry name" value="PAS_4"/>
    <property type="match status" value="1"/>
</dbReference>
<dbReference type="PANTHER" id="PTHR43156:SF2">
    <property type="entry name" value="STAGE II SPORULATION PROTEIN E"/>
    <property type="match status" value="1"/>
</dbReference>
<dbReference type="InterPro" id="IPR052016">
    <property type="entry name" value="Bact_Sigma-Reg"/>
</dbReference>
<dbReference type="InterPro" id="IPR013767">
    <property type="entry name" value="PAS_fold"/>
</dbReference>
<dbReference type="CDD" id="cd00130">
    <property type="entry name" value="PAS"/>
    <property type="match status" value="2"/>
</dbReference>
<dbReference type="Gene3D" id="3.30.450.20">
    <property type="entry name" value="PAS domain"/>
    <property type="match status" value="2"/>
</dbReference>
<dbReference type="SMART" id="SM00065">
    <property type="entry name" value="GAF"/>
    <property type="match status" value="2"/>
</dbReference>
<protein>
    <submittedName>
        <fullName evidence="3">GAF domain-containing protein</fullName>
    </submittedName>
</protein>
<dbReference type="Proteomes" id="UP001589733">
    <property type="component" value="Unassembled WGS sequence"/>
</dbReference>
<dbReference type="RefSeq" id="WP_380015471.1">
    <property type="nucleotide sequence ID" value="NZ_JBHLYR010000062.1"/>
</dbReference>
<evidence type="ECO:0000259" key="2">
    <source>
        <dbReference type="PROSITE" id="PS50112"/>
    </source>
</evidence>
<dbReference type="PROSITE" id="PS50112">
    <property type="entry name" value="PAS"/>
    <property type="match status" value="2"/>
</dbReference>
<evidence type="ECO:0000256" key="1">
    <source>
        <dbReference type="ARBA" id="ARBA00022801"/>
    </source>
</evidence>
<evidence type="ECO:0000313" key="3">
    <source>
        <dbReference type="EMBL" id="MFB9994516.1"/>
    </source>
</evidence>
<dbReference type="Gene3D" id="3.30.450.40">
    <property type="match status" value="2"/>
</dbReference>
<dbReference type="Pfam" id="PF00989">
    <property type="entry name" value="PAS"/>
    <property type="match status" value="1"/>
</dbReference>
<sequence length="630" mass="69623">MLSAQVSDFQNGPVMPEGHRMTSSPLLMSPHTFETLLGSVPSAFFTLDSQGRITYVNALAARLVHRSRDSLLSCNFRQEFGIFLTDRWDQACQTARTEQRTVEYEVHSISLVGWFRLFLTPLEDGLVVHIKDTTEFNQMVQLQRVGSALATCTTPEEVIDVALTQAVSMMGAYLAAVFELNIDSEHLDLMGDIGYSEVLRTTAKRIPLTQNFPPCEAVREGTAVFVFGEALDQRYIGHAEIRSSLTRSLASLPLIVEGRARGALVLSFQTEQKFARPAQEFMLAFALQCAQALERVRGRQVIDDSREHLAFLAAASALLATSLNIRETLQRLGQLAVENMADWATVFLPDEHGQLQLMTAVHRDPDQRALLNTFMDQYPLNMTEQYGVVQVYRTGQSSLISTVPVHVIDAVPDNDKRQMLRRLKLDSLITVPLVTRGRVIGAMAFASSGKHRVYTQADLELAEELARRAASTIENAQLFLTAQDGEARLAGIIGTVTDAVITSDEEGIIVLFNAAAEQMFCVEACEALGQPIERFRPHHSSDEPPAPSFGGTAVEHRMFAARADGSNFPVEEITSEVVVRGQRLFTSVLRDVTARLEAERTLRNSEARFRSTFDQAAVGIGVPPILHTCG</sequence>
<dbReference type="EMBL" id="JBHLYR010000062">
    <property type="protein sequence ID" value="MFB9994516.1"/>
    <property type="molecule type" value="Genomic_DNA"/>
</dbReference>
<proteinExistence type="predicted"/>
<dbReference type="SUPFAM" id="SSF55781">
    <property type="entry name" value="GAF domain-like"/>
    <property type="match status" value="2"/>
</dbReference>
<dbReference type="SMART" id="SM00091">
    <property type="entry name" value="PAS"/>
    <property type="match status" value="2"/>
</dbReference>
<gene>
    <name evidence="3" type="ORF">ACFFLM_21395</name>
</gene>
<dbReference type="SUPFAM" id="SSF55785">
    <property type="entry name" value="PYP-like sensor domain (PAS domain)"/>
    <property type="match status" value="2"/>
</dbReference>
<comment type="caution">
    <text evidence="3">The sequence shown here is derived from an EMBL/GenBank/DDBJ whole genome shotgun (WGS) entry which is preliminary data.</text>
</comment>
<dbReference type="InterPro" id="IPR000014">
    <property type="entry name" value="PAS"/>
</dbReference>
<dbReference type="Pfam" id="PF13185">
    <property type="entry name" value="GAF_2"/>
    <property type="match status" value="2"/>
</dbReference>
<feature type="domain" description="PAS" evidence="2">
    <location>
        <begin position="485"/>
        <end position="537"/>
    </location>
</feature>
<dbReference type="InterPro" id="IPR003018">
    <property type="entry name" value="GAF"/>
</dbReference>